<sequence>MWPVLTLPALPRNLCLPTEPRPRPAPSIIPPPSPSPPHCLIKPNTTQACLSPVLQMKEALSRPSRIRLCRRDGGSTPIWYRCEYMTLALGSHTDNYSAYETSAPAAAASQPRAQQAYNPQWQSTLPTTPASASLISSPPRKSRLVSAEQEECTEVPTTMHFLRRGRSLRPMLAQGPCQHVPCGRCRPRQSAHPLVSPSLAPLTEKISSQLPEDHSSGSKPGYHGTPRETAMHDVELEYSPHPDPVSNHILRGCVISSSGNVDSARFTTTALPDVFLYMFEWFGDALK</sequence>
<reference evidence="1" key="1">
    <citation type="submission" date="2021-03" db="EMBL/GenBank/DDBJ databases">
        <title>Evolutionary priming and transition to the ectomycorrhizal habit in an iconic lineage of mushroom-forming fungi: is preadaptation a requirement?</title>
        <authorList>
            <consortium name="DOE Joint Genome Institute"/>
            <person name="Looney B.P."/>
            <person name="Miyauchi S."/>
            <person name="Morin E."/>
            <person name="Drula E."/>
            <person name="Courty P.E."/>
            <person name="Chicoki N."/>
            <person name="Fauchery L."/>
            <person name="Kohler A."/>
            <person name="Kuo A."/>
            <person name="LaButti K."/>
            <person name="Pangilinan J."/>
            <person name="Lipzen A."/>
            <person name="Riley R."/>
            <person name="Andreopoulos W."/>
            <person name="He G."/>
            <person name="Johnson J."/>
            <person name="Barry K.W."/>
            <person name="Grigoriev I.V."/>
            <person name="Nagy L."/>
            <person name="Hibbett D."/>
            <person name="Henrissat B."/>
            <person name="Matheny P.B."/>
            <person name="Labbe J."/>
            <person name="Martin A.F."/>
        </authorList>
    </citation>
    <scope>NUCLEOTIDE SEQUENCE</scope>
    <source>
        <strain evidence="1">BPL698</strain>
    </source>
</reference>
<accession>A0ACC0TZ15</accession>
<organism evidence="1 2">
    <name type="scientific">Russula earlei</name>
    <dbReference type="NCBI Taxonomy" id="71964"/>
    <lineage>
        <taxon>Eukaryota</taxon>
        <taxon>Fungi</taxon>
        <taxon>Dikarya</taxon>
        <taxon>Basidiomycota</taxon>
        <taxon>Agaricomycotina</taxon>
        <taxon>Agaricomycetes</taxon>
        <taxon>Russulales</taxon>
        <taxon>Russulaceae</taxon>
        <taxon>Russula</taxon>
    </lineage>
</organism>
<evidence type="ECO:0000313" key="2">
    <source>
        <dbReference type="Proteomes" id="UP001207468"/>
    </source>
</evidence>
<gene>
    <name evidence="1" type="ORF">F5148DRAFT_1152320</name>
</gene>
<dbReference type="EMBL" id="JAGFNK010000351">
    <property type="protein sequence ID" value="KAI9452019.1"/>
    <property type="molecule type" value="Genomic_DNA"/>
</dbReference>
<keyword evidence="2" id="KW-1185">Reference proteome</keyword>
<name>A0ACC0TZ15_9AGAM</name>
<proteinExistence type="predicted"/>
<comment type="caution">
    <text evidence="1">The sequence shown here is derived from an EMBL/GenBank/DDBJ whole genome shotgun (WGS) entry which is preliminary data.</text>
</comment>
<protein>
    <submittedName>
        <fullName evidence="1">Uncharacterized protein</fullName>
    </submittedName>
</protein>
<dbReference type="Proteomes" id="UP001207468">
    <property type="component" value="Unassembled WGS sequence"/>
</dbReference>
<evidence type="ECO:0000313" key="1">
    <source>
        <dbReference type="EMBL" id="KAI9452019.1"/>
    </source>
</evidence>